<dbReference type="Proteomes" id="UP000076154">
    <property type="component" value="Unassembled WGS sequence"/>
</dbReference>
<keyword evidence="2" id="KW-1185">Reference proteome</keyword>
<organism evidence="1 2">
    <name type="scientific">Hypsizygus marmoreus</name>
    <name type="common">White beech mushroom</name>
    <name type="synonym">Agaricus marmoreus</name>
    <dbReference type="NCBI Taxonomy" id="39966"/>
    <lineage>
        <taxon>Eukaryota</taxon>
        <taxon>Fungi</taxon>
        <taxon>Dikarya</taxon>
        <taxon>Basidiomycota</taxon>
        <taxon>Agaricomycotina</taxon>
        <taxon>Agaricomycetes</taxon>
        <taxon>Agaricomycetidae</taxon>
        <taxon>Agaricales</taxon>
        <taxon>Tricholomatineae</taxon>
        <taxon>Lyophyllaceae</taxon>
        <taxon>Hypsizygus</taxon>
    </lineage>
</organism>
<sequence>MESSNVLPQELLDKIVDCLHNDLSSLKSCALSFRSLLPRSQSHIFSHVHISKTSPTSRLHAVLSQNPGLAKVIRELEISYPTLLDGYHPDLPHILHLVTSLESLSINLPGASWINLSQDLQDALLGVFGSHALSSLSIVGLTSIPPRFLTLRKSLKFLRLHSISFAPADPSSDYSQMTCQSLELSLWNARNFLTENVESIILPSGGLFSHIQVLTIHNISRIVPLALPIMRYSLEHLVVIELKDMEMVTDQSWFTFDFDMIPNLQRLAFSLGIISNVPQYFHSKSITTLRKLRNFVSINPSVSRIPTVRLSLTAHPITVGSPSGNWATIPEFLSNSSHWTELDNVLDAGRRSASPGCRFEISLELPFRNRSEVSTAEPYWRASIAYKMRLTDERGALFCEVKQLGNHE</sequence>
<evidence type="ECO:0008006" key="3">
    <source>
        <dbReference type="Google" id="ProtNLM"/>
    </source>
</evidence>
<gene>
    <name evidence="1" type="ORF">Hypma_002901</name>
</gene>
<name>A0A369J9J1_HYPMA</name>
<evidence type="ECO:0000313" key="1">
    <source>
        <dbReference type="EMBL" id="RDB16423.1"/>
    </source>
</evidence>
<protein>
    <recommendedName>
        <fullName evidence="3">F-box domain-containing protein</fullName>
    </recommendedName>
</protein>
<reference evidence="1" key="1">
    <citation type="submission" date="2018-04" db="EMBL/GenBank/DDBJ databases">
        <title>Whole genome sequencing of Hypsizygus marmoreus.</title>
        <authorList>
            <person name="Choi I.-G."/>
            <person name="Min B."/>
            <person name="Kim J.-G."/>
            <person name="Kim S."/>
            <person name="Oh Y.-L."/>
            <person name="Kong W.-S."/>
            <person name="Park H."/>
            <person name="Jeong J."/>
            <person name="Song E.-S."/>
        </authorList>
    </citation>
    <scope>NUCLEOTIDE SEQUENCE [LARGE SCALE GENOMIC DNA]</scope>
    <source>
        <strain evidence="1">51987-8</strain>
    </source>
</reference>
<accession>A0A369J9J1</accession>
<comment type="caution">
    <text evidence="1">The sequence shown here is derived from an EMBL/GenBank/DDBJ whole genome shotgun (WGS) entry which is preliminary data.</text>
</comment>
<evidence type="ECO:0000313" key="2">
    <source>
        <dbReference type="Proteomes" id="UP000076154"/>
    </source>
</evidence>
<proteinExistence type="predicted"/>
<dbReference type="InParanoid" id="A0A369J9J1"/>
<dbReference type="OrthoDB" id="2745898at2759"/>
<dbReference type="AlphaFoldDB" id="A0A369J9J1"/>
<dbReference type="EMBL" id="LUEZ02000124">
    <property type="protein sequence ID" value="RDB16423.1"/>
    <property type="molecule type" value="Genomic_DNA"/>
</dbReference>